<comment type="similarity">
    <text evidence="2">Belongs to the TMEM198 family.</text>
</comment>
<dbReference type="GO" id="GO:0005886">
    <property type="term" value="C:plasma membrane"/>
    <property type="evidence" value="ECO:0007669"/>
    <property type="project" value="TreeGrafter"/>
</dbReference>
<dbReference type="PANTHER" id="PTHR31247">
    <property type="entry name" value="TRANSMEMBRANE PROTEIN 198 FAMILY MEMBER"/>
    <property type="match status" value="1"/>
</dbReference>
<evidence type="ECO:0000256" key="8">
    <source>
        <dbReference type="SAM" id="SignalP"/>
    </source>
</evidence>
<dbReference type="Pfam" id="PF13886">
    <property type="entry name" value="TM7S3_TM198"/>
    <property type="match status" value="1"/>
</dbReference>
<dbReference type="STRING" id="91626.A0A0C9MRW0"/>
<evidence type="ECO:0000256" key="6">
    <source>
        <dbReference type="ARBA" id="ARBA00049737"/>
    </source>
</evidence>
<keyword evidence="3 7" id="KW-0812">Transmembrane</keyword>
<evidence type="ECO:0000313" key="10">
    <source>
        <dbReference type="EMBL" id="GAN06057.1"/>
    </source>
</evidence>
<keyword evidence="4 7" id="KW-1133">Transmembrane helix</keyword>
<evidence type="ECO:0000256" key="3">
    <source>
        <dbReference type="ARBA" id="ARBA00022692"/>
    </source>
</evidence>
<evidence type="ECO:0000256" key="4">
    <source>
        <dbReference type="ARBA" id="ARBA00022989"/>
    </source>
</evidence>
<feature type="transmembrane region" description="Helical" evidence="7">
    <location>
        <begin position="103"/>
        <end position="136"/>
    </location>
</feature>
<dbReference type="EMBL" id="DF836399">
    <property type="protein sequence ID" value="GAN06057.1"/>
    <property type="molecule type" value="Genomic_DNA"/>
</dbReference>
<feature type="signal peptide" evidence="8">
    <location>
        <begin position="1"/>
        <end position="24"/>
    </location>
</feature>
<feature type="transmembrane region" description="Helical" evidence="7">
    <location>
        <begin position="258"/>
        <end position="277"/>
    </location>
</feature>
<dbReference type="PROSITE" id="PS51257">
    <property type="entry name" value="PROKAR_LIPOPROTEIN"/>
    <property type="match status" value="1"/>
</dbReference>
<evidence type="ECO:0000256" key="2">
    <source>
        <dbReference type="ARBA" id="ARBA00006244"/>
    </source>
</evidence>
<comment type="subcellular location">
    <subcellularLocation>
        <location evidence="1">Membrane</location>
        <topology evidence="1">Multi-pass membrane protein</topology>
    </subcellularLocation>
</comment>
<feature type="domain" description="TM7S3/TM198-like" evidence="9">
    <location>
        <begin position="155"/>
        <end position="341"/>
    </location>
</feature>
<evidence type="ECO:0000313" key="11">
    <source>
        <dbReference type="Proteomes" id="UP000053815"/>
    </source>
</evidence>
<proteinExistence type="inferred from homology"/>
<dbReference type="InterPro" id="IPR025256">
    <property type="entry name" value="TM7S3/TM198-like_dom"/>
</dbReference>
<protein>
    <recommendedName>
        <fullName evidence="6">Transmembrane protein 198</fullName>
    </recommendedName>
</protein>
<evidence type="ECO:0000256" key="5">
    <source>
        <dbReference type="ARBA" id="ARBA00023136"/>
    </source>
</evidence>
<feature type="transmembrane region" description="Helical" evidence="7">
    <location>
        <begin position="231"/>
        <end position="251"/>
    </location>
</feature>
<feature type="transmembrane region" description="Helical" evidence="7">
    <location>
        <begin position="180"/>
        <end position="199"/>
    </location>
</feature>
<feature type="chain" id="PRO_5002199951" description="Transmembrane protein 198" evidence="8">
    <location>
        <begin position="25"/>
        <end position="366"/>
    </location>
</feature>
<evidence type="ECO:0000256" key="7">
    <source>
        <dbReference type="SAM" id="Phobius"/>
    </source>
</evidence>
<feature type="transmembrane region" description="Helical" evidence="7">
    <location>
        <begin position="325"/>
        <end position="344"/>
    </location>
</feature>
<evidence type="ECO:0000256" key="1">
    <source>
        <dbReference type="ARBA" id="ARBA00004141"/>
    </source>
</evidence>
<accession>A0A0C9MRW0</accession>
<gene>
    <name evidence="10" type="ORF">MAM1_0110d05534</name>
</gene>
<dbReference type="OrthoDB" id="102260at2759"/>
<evidence type="ECO:0000259" key="9">
    <source>
        <dbReference type="Pfam" id="PF13886"/>
    </source>
</evidence>
<dbReference type="AlphaFoldDB" id="A0A0C9MRW0"/>
<sequence length="366" mass="40155">MRTFYISCSVILLLLFACLCDGYAIDNKINSALQERADIGIKKDCADVTTTTIPHTKTTRTATASTKTHLNASSKNEKPCCHPKNDAKCCKEDEKLLFEPQVIAAGVLLIIAGTYLLVYGFPMFRVTVAVIGFIFGGMCAIESDHLRVCIHTCCILPGAVTWIGLQAGEPTESYPNASDLYIGTCVGVAVVAAVVCVVLYKAGLYLLCGMAGVLMAIYVCCWQADFFLQNIFHRTLFTLSFVVAFILGLIFMEFATVILSMAMVGAYMLALGIDLFVRTGLVKSLEVLLDFNPERNANSKYHLNKMGLGKRSAPGDYNPDWKTHVTMGCMIAVVCLSALFQAWFNKGNRFGLRVIRNSNDTLHKIK</sequence>
<name>A0A0C9MRW0_9FUNG</name>
<feature type="transmembrane region" description="Helical" evidence="7">
    <location>
        <begin position="204"/>
        <end position="225"/>
    </location>
</feature>
<dbReference type="PANTHER" id="PTHR31247:SF5">
    <property type="entry name" value="DUF4203 DOMAIN-CONTAINING PROTEIN"/>
    <property type="match status" value="1"/>
</dbReference>
<feature type="transmembrane region" description="Helical" evidence="7">
    <location>
        <begin position="148"/>
        <end position="168"/>
    </location>
</feature>
<dbReference type="Proteomes" id="UP000053815">
    <property type="component" value="Unassembled WGS sequence"/>
</dbReference>
<organism evidence="10">
    <name type="scientific">Mucor ambiguus</name>
    <dbReference type="NCBI Taxonomy" id="91626"/>
    <lineage>
        <taxon>Eukaryota</taxon>
        <taxon>Fungi</taxon>
        <taxon>Fungi incertae sedis</taxon>
        <taxon>Mucoromycota</taxon>
        <taxon>Mucoromycotina</taxon>
        <taxon>Mucoromycetes</taxon>
        <taxon>Mucorales</taxon>
        <taxon>Mucorineae</taxon>
        <taxon>Mucoraceae</taxon>
        <taxon>Mucor</taxon>
    </lineage>
</organism>
<keyword evidence="5 7" id="KW-0472">Membrane</keyword>
<keyword evidence="11" id="KW-1185">Reference proteome</keyword>
<keyword evidence="8" id="KW-0732">Signal</keyword>
<reference evidence="10" key="1">
    <citation type="submission" date="2014-09" db="EMBL/GenBank/DDBJ databases">
        <title>Draft genome sequence of an oleaginous Mucoromycotina fungus Mucor ambiguus NBRC6742.</title>
        <authorList>
            <person name="Takeda I."/>
            <person name="Yamane N."/>
            <person name="Morita T."/>
            <person name="Tamano K."/>
            <person name="Machida M."/>
            <person name="Baker S."/>
            <person name="Koike H."/>
        </authorList>
    </citation>
    <scope>NUCLEOTIDE SEQUENCE</scope>
    <source>
        <strain evidence="10">NBRC 6742</strain>
    </source>
</reference>
<dbReference type="InterPro" id="IPR040236">
    <property type="entry name" value="TMEM198"/>
</dbReference>